<dbReference type="InterPro" id="IPR000073">
    <property type="entry name" value="AB_hydrolase_1"/>
</dbReference>
<reference evidence="2" key="1">
    <citation type="submission" date="2021-06" db="EMBL/GenBank/DDBJ databases">
        <authorList>
            <person name="Kallberg Y."/>
            <person name="Tangrot J."/>
            <person name="Rosling A."/>
        </authorList>
    </citation>
    <scope>NUCLEOTIDE SEQUENCE</scope>
    <source>
        <strain evidence="2">BR232B</strain>
    </source>
</reference>
<sequence length="293" mass="32356">MPFSPVFSDSVTKFAPSPSADASTTIAYEDTGEEAKPAILLVPGLGDVRQSYRFIAPKLHKDETYRIIVMDLRGTGESSVGFSSYTPEDVAVDMIAVLNHARVVKPVVLVGNSLAAASSNIVAVKHPDRVQGIVILNGLVRDLPADKYFRPISGPLFSSFWGVTVWITYWKTLFTDRSKKPADFEQYANSLKEMLRGKGKLAAMVAFIKATKQPAWSLVPEVQVPVLLIYGDKDPDFSDAAAEPMLLEESYKKSPKIEASIIEGLGHYPHVEDPERVYNHMKEFLDKLPLARS</sequence>
<evidence type="ECO:0000259" key="1">
    <source>
        <dbReference type="Pfam" id="PF12697"/>
    </source>
</evidence>
<comment type="caution">
    <text evidence="2">The sequence shown here is derived from an EMBL/GenBank/DDBJ whole genome shotgun (WGS) entry which is preliminary data.</text>
</comment>
<feature type="domain" description="AB hydrolase-1" evidence="1">
    <location>
        <begin position="39"/>
        <end position="278"/>
    </location>
</feature>
<evidence type="ECO:0000313" key="2">
    <source>
        <dbReference type="EMBL" id="CAG8534997.1"/>
    </source>
</evidence>
<dbReference type="PRINTS" id="PR00412">
    <property type="entry name" value="EPOXHYDRLASE"/>
</dbReference>
<dbReference type="PANTHER" id="PTHR46438">
    <property type="entry name" value="ALPHA/BETA-HYDROLASES SUPERFAMILY PROTEIN"/>
    <property type="match status" value="1"/>
</dbReference>
<keyword evidence="3" id="KW-1185">Reference proteome</keyword>
<dbReference type="OrthoDB" id="408373at2759"/>
<dbReference type="InterPro" id="IPR029058">
    <property type="entry name" value="AB_hydrolase_fold"/>
</dbReference>
<dbReference type="EMBL" id="CAJVPI010000437">
    <property type="protein sequence ID" value="CAG8534997.1"/>
    <property type="molecule type" value="Genomic_DNA"/>
</dbReference>
<dbReference type="InterPro" id="IPR000639">
    <property type="entry name" value="Epox_hydrolase-like"/>
</dbReference>
<gene>
    <name evidence="2" type="ORF">PBRASI_LOCUS4300</name>
</gene>
<dbReference type="Pfam" id="PF12697">
    <property type="entry name" value="Abhydrolase_6"/>
    <property type="match status" value="1"/>
</dbReference>
<dbReference type="GO" id="GO:0003824">
    <property type="term" value="F:catalytic activity"/>
    <property type="evidence" value="ECO:0007669"/>
    <property type="project" value="InterPro"/>
</dbReference>
<dbReference type="AlphaFoldDB" id="A0A9N9ALL6"/>
<organism evidence="2 3">
    <name type="scientific">Paraglomus brasilianum</name>
    <dbReference type="NCBI Taxonomy" id="144538"/>
    <lineage>
        <taxon>Eukaryota</taxon>
        <taxon>Fungi</taxon>
        <taxon>Fungi incertae sedis</taxon>
        <taxon>Mucoromycota</taxon>
        <taxon>Glomeromycotina</taxon>
        <taxon>Glomeromycetes</taxon>
        <taxon>Paraglomerales</taxon>
        <taxon>Paraglomeraceae</taxon>
        <taxon>Paraglomus</taxon>
    </lineage>
</organism>
<dbReference type="SUPFAM" id="SSF53474">
    <property type="entry name" value="alpha/beta-Hydrolases"/>
    <property type="match status" value="1"/>
</dbReference>
<dbReference type="PANTHER" id="PTHR46438:SF11">
    <property type="entry name" value="LIPASE-RELATED"/>
    <property type="match status" value="1"/>
</dbReference>
<dbReference type="PRINTS" id="PR00111">
    <property type="entry name" value="ABHYDROLASE"/>
</dbReference>
<proteinExistence type="predicted"/>
<evidence type="ECO:0000313" key="3">
    <source>
        <dbReference type="Proteomes" id="UP000789739"/>
    </source>
</evidence>
<dbReference type="Proteomes" id="UP000789739">
    <property type="component" value="Unassembled WGS sequence"/>
</dbReference>
<dbReference type="Gene3D" id="3.40.50.1820">
    <property type="entry name" value="alpha/beta hydrolase"/>
    <property type="match status" value="1"/>
</dbReference>
<accession>A0A9N9ALL6</accession>
<protein>
    <submittedName>
        <fullName evidence="2">11625_t:CDS:1</fullName>
    </submittedName>
</protein>
<name>A0A9N9ALL6_9GLOM</name>